<protein>
    <submittedName>
        <fullName evidence="1">Uncharacterized protein</fullName>
    </submittedName>
</protein>
<name>A0A7S4CWK2_9EUGL</name>
<accession>A0A7S4CWK2</accession>
<reference evidence="1" key="1">
    <citation type="submission" date="2021-01" db="EMBL/GenBank/DDBJ databases">
        <authorList>
            <person name="Corre E."/>
            <person name="Pelletier E."/>
            <person name="Niang G."/>
            <person name="Scheremetjew M."/>
            <person name="Finn R."/>
            <person name="Kale V."/>
            <person name="Holt S."/>
            <person name="Cochrane G."/>
            <person name="Meng A."/>
            <person name="Brown T."/>
            <person name="Cohen L."/>
        </authorList>
    </citation>
    <scope>NUCLEOTIDE SEQUENCE</scope>
    <source>
        <strain evidence="1">CCMP1594</strain>
    </source>
</reference>
<dbReference type="AlphaFoldDB" id="A0A7S4CWK2"/>
<dbReference type="EMBL" id="HBJA01053296">
    <property type="protein sequence ID" value="CAE0807768.1"/>
    <property type="molecule type" value="Transcribed_RNA"/>
</dbReference>
<proteinExistence type="predicted"/>
<evidence type="ECO:0000313" key="1">
    <source>
        <dbReference type="EMBL" id="CAE0807768.1"/>
    </source>
</evidence>
<organism evidence="1">
    <name type="scientific">Eutreptiella gymnastica</name>
    <dbReference type="NCBI Taxonomy" id="73025"/>
    <lineage>
        <taxon>Eukaryota</taxon>
        <taxon>Discoba</taxon>
        <taxon>Euglenozoa</taxon>
        <taxon>Euglenida</taxon>
        <taxon>Spirocuta</taxon>
        <taxon>Euglenophyceae</taxon>
        <taxon>Eutreptiales</taxon>
        <taxon>Eutreptiaceae</taxon>
        <taxon>Eutreptiella</taxon>
    </lineage>
</organism>
<gene>
    <name evidence="1" type="ORF">EGYM00163_LOCUS18897</name>
</gene>
<sequence length="199" mass="21875">MFVRDGGKPGAGSPFRLLRQIMVGQHTFPFYTKEPQSPPLLHRGLQSQISCTSQCSITRHDTNCLLSSHGKLCGHNTNHWMGSNWASVFTVALKNATMIQGFCITLLRRRPTHYSCPREALPIPCRLHRSAHFVRMPSSPSPSRASRHTPCPALVRPSSLTAPRGAKRDSACVCEGTIDVEGIGWGQRNCCGQSKAQPT</sequence>